<keyword evidence="4" id="KW-1185">Reference proteome</keyword>
<dbReference type="NCBIfam" id="TIGR03590">
    <property type="entry name" value="PseG"/>
    <property type="match status" value="1"/>
</dbReference>
<keyword evidence="3" id="KW-0378">Hydrolase</keyword>
<reference evidence="3 4" key="1">
    <citation type="submission" date="2024-09" db="EMBL/GenBank/DDBJ databases">
        <authorList>
            <person name="Sun Q."/>
            <person name="Mori K."/>
        </authorList>
    </citation>
    <scope>NUCLEOTIDE SEQUENCE [LARGE SCALE GENOMIC DNA]</scope>
    <source>
        <strain evidence="3 4">NCAIM B.02301</strain>
    </source>
</reference>
<keyword evidence="1" id="KW-0472">Membrane</keyword>
<dbReference type="PANTHER" id="PTHR21015">
    <property type="entry name" value="UDP-N-ACETYLGLUCOSAMINE--N-ACETYLMURAMYL-(PENTAPEPTIDE) PYROPHOSPHORYL-UNDECAPRENOL N-ACETYLGLUCOSAMINE TRANSFERASE 1"/>
    <property type="match status" value="1"/>
</dbReference>
<gene>
    <name evidence="3" type="primary">pseG</name>
    <name evidence="3" type="ORF">ACFFH4_26440</name>
</gene>
<dbReference type="SUPFAM" id="SSF53756">
    <property type="entry name" value="UDP-Glycosyltransferase/glycogen phosphorylase"/>
    <property type="match status" value="1"/>
</dbReference>
<dbReference type="PANTHER" id="PTHR21015:SF22">
    <property type="entry name" value="GLYCOSYLTRANSFERASE"/>
    <property type="match status" value="1"/>
</dbReference>
<evidence type="ECO:0000313" key="3">
    <source>
        <dbReference type="EMBL" id="MFC0562373.1"/>
    </source>
</evidence>
<dbReference type="Gene3D" id="3.40.50.11190">
    <property type="match status" value="1"/>
</dbReference>
<dbReference type="EC" id="3.6.1.57" evidence="3"/>
<dbReference type="InterPro" id="IPR007235">
    <property type="entry name" value="Glyco_trans_28_C"/>
</dbReference>
<organism evidence="3 4">
    <name type="scientific">Halalkalibacter alkalisediminis</name>
    <dbReference type="NCBI Taxonomy" id="935616"/>
    <lineage>
        <taxon>Bacteria</taxon>
        <taxon>Bacillati</taxon>
        <taxon>Bacillota</taxon>
        <taxon>Bacilli</taxon>
        <taxon>Bacillales</taxon>
        <taxon>Bacillaceae</taxon>
        <taxon>Halalkalibacter</taxon>
    </lineage>
</organism>
<dbReference type="RefSeq" id="WP_273844879.1">
    <property type="nucleotide sequence ID" value="NZ_JAQQWT010000010.1"/>
</dbReference>
<comment type="caution">
    <text evidence="3">The sequence shown here is derived from an EMBL/GenBank/DDBJ whole genome shotgun (WGS) entry which is preliminary data.</text>
</comment>
<dbReference type="GO" id="GO:0016787">
    <property type="term" value="F:hydrolase activity"/>
    <property type="evidence" value="ECO:0007669"/>
    <property type="project" value="UniProtKB-KW"/>
</dbReference>
<dbReference type="Gene3D" id="3.40.50.2000">
    <property type="entry name" value="Glycogen Phosphorylase B"/>
    <property type="match status" value="1"/>
</dbReference>
<name>A0ABV6NQM2_9BACI</name>
<dbReference type="InterPro" id="IPR020023">
    <property type="entry name" value="PseG"/>
</dbReference>
<dbReference type="EMBL" id="JBHLTR010000131">
    <property type="protein sequence ID" value="MFC0562373.1"/>
    <property type="molecule type" value="Genomic_DNA"/>
</dbReference>
<accession>A0ABV6NQM2</accession>
<evidence type="ECO:0000313" key="4">
    <source>
        <dbReference type="Proteomes" id="UP001589833"/>
    </source>
</evidence>
<protein>
    <submittedName>
        <fullName evidence="3">UDP-2,4-diacetamido-2,4, 6-trideoxy-beta-L-altropyranose hydrolase</fullName>
        <ecNumber evidence="3">3.6.1.57</ecNumber>
    </submittedName>
</protein>
<evidence type="ECO:0000259" key="2">
    <source>
        <dbReference type="Pfam" id="PF04101"/>
    </source>
</evidence>
<sequence>MNIFIRTDASIEIGTGHVMRCLTLANELKCKGAKVFFICRLFPGNLYGYIRQKGFLVFTLPTSKEKKYEVDHKVKHSHWLGVDWSIDVNQTIEVIAKKEVHWLVIDHYAIDKKWEEKVRPYVKKIMVIDDLADRPHDCDLLLDQNLYTNTERRYQDLVPKSCVKLLGPKYALLRPEFKQIRKNLNTKGGEVRRIFIFFGGTDPTNETIKALEAIKLLNRDDIIVDVVVGSSNPNNEQIKLSAQGIPNVLYHCQIDNIAEIMAKADLAVGAGGSTTWERCFLGIPTITIITAQNQVEVITAADTKGIVCNLGNAAEIQSKDIAKKLEEIIENPSLIKKLSKHSLNTMSEISKCLVSHYILEENEYG</sequence>
<dbReference type="Proteomes" id="UP001589833">
    <property type="component" value="Unassembled WGS sequence"/>
</dbReference>
<evidence type="ECO:0000256" key="1">
    <source>
        <dbReference type="ARBA" id="ARBA00023136"/>
    </source>
</evidence>
<dbReference type="Pfam" id="PF04101">
    <property type="entry name" value="Glyco_tran_28_C"/>
    <property type="match status" value="1"/>
</dbReference>
<feature type="domain" description="Glycosyl transferase family 28 C-terminal" evidence="2">
    <location>
        <begin position="197"/>
        <end position="350"/>
    </location>
</feature>
<proteinExistence type="predicted"/>